<dbReference type="Pfam" id="PF16990">
    <property type="entry name" value="CBM_35"/>
    <property type="match status" value="1"/>
</dbReference>
<dbReference type="InterPro" id="IPR005084">
    <property type="entry name" value="CBM6"/>
</dbReference>
<dbReference type="PRINTS" id="PR00739">
    <property type="entry name" value="GLHYDRLASE26"/>
</dbReference>
<evidence type="ECO:0000256" key="3">
    <source>
        <dbReference type="ARBA" id="ARBA00023295"/>
    </source>
</evidence>
<accession>A0AAX3N5K0</accession>
<dbReference type="AlphaFoldDB" id="A0AAX3N5K0"/>
<dbReference type="CDD" id="cd04086">
    <property type="entry name" value="CBM35_mannanase-like"/>
    <property type="match status" value="1"/>
</dbReference>
<dbReference type="PROSITE" id="PS51175">
    <property type="entry name" value="CBM6"/>
    <property type="match status" value="1"/>
</dbReference>
<organism evidence="8 9">
    <name type="scientific">Paenibacillus urinalis</name>
    <dbReference type="NCBI Taxonomy" id="521520"/>
    <lineage>
        <taxon>Bacteria</taxon>
        <taxon>Bacillati</taxon>
        <taxon>Bacillota</taxon>
        <taxon>Bacilli</taxon>
        <taxon>Bacillales</taxon>
        <taxon>Paenibacillaceae</taxon>
        <taxon>Paenibacillus</taxon>
    </lineage>
</organism>
<evidence type="ECO:0000259" key="5">
    <source>
        <dbReference type="PROSITE" id="PS50206"/>
    </source>
</evidence>
<gene>
    <name evidence="8" type="ORF">PUW23_10715</name>
</gene>
<keyword evidence="2 4" id="KW-0378">Hydrolase</keyword>
<dbReference type="Gene3D" id="2.60.120.260">
    <property type="entry name" value="Galactose-binding domain-like"/>
    <property type="match status" value="1"/>
</dbReference>
<reference evidence="8" key="1">
    <citation type="submission" date="2023-02" db="EMBL/GenBank/DDBJ databases">
        <title>Pathogen: clinical or host-associated sample.</title>
        <authorList>
            <person name="Hergert J."/>
            <person name="Casey R."/>
            <person name="Wagner J."/>
            <person name="Young E.L."/>
            <person name="Oakeson K.F."/>
        </authorList>
    </citation>
    <scope>NUCLEOTIDE SEQUENCE</scope>
    <source>
        <strain evidence="8">2022CK-00830</strain>
    </source>
</reference>
<dbReference type="EMBL" id="CP118101">
    <property type="protein sequence ID" value="WDH84646.1"/>
    <property type="molecule type" value="Genomic_DNA"/>
</dbReference>
<sequence>MRGKNSWAVFLCILLISSMIPSNMKKMEAAPIIFEAENGVLTGVDVMTQFQGYSGNGYVGGFDAQNDKLSIQVSVPDTGLYNLGIGYQAPHGTKNTSLVVGGTSQGEITLHETTNFGEVDAGKIMLQAGTTEISFISNWGWYYIDYVRLERASDPPPHQINAALVNPDASSEAESLYNYLKSEYGQHILSGQQTLADANWIHSTLGKKPAVLGLDLMDYSPSRTERGTVSSDIEHAIEWDAGGGIVTFAWHWNAPKDLIDQPGKEWWRGFYTEATTFDIEYAMSHPDSQDYQLLIRDMDAIAVQLKRLQQENIPVLWRPLHEAEGGWFWWGAKGPEPAKELYRLMYDRFTNFHGLDNLIWVWNSENAAWYPGDQYVDIISVDSYPGAGDYGPVSSRYENLKTLVNDQKIIALTENGPIPDPDLLQAYHADWSWFVTWSGEFIRDGIQNSTAHLTKVYNSPYVITLDELPDWKNDY</sequence>
<dbReference type="InterPro" id="IPR008979">
    <property type="entry name" value="Galactose-bd-like_sf"/>
</dbReference>
<dbReference type="Proteomes" id="UP001220962">
    <property type="component" value="Chromosome"/>
</dbReference>
<evidence type="ECO:0000259" key="7">
    <source>
        <dbReference type="PROSITE" id="PS51764"/>
    </source>
</evidence>
<evidence type="ECO:0000256" key="2">
    <source>
        <dbReference type="ARBA" id="ARBA00022801"/>
    </source>
</evidence>
<dbReference type="PROSITE" id="PS51764">
    <property type="entry name" value="GH26"/>
    <property type="match status" value="1"/>
</dbReference>
<evidence type="ECO:0000256" key="1">
    <source>
        <dbReference type="ARBA" id="ARBA00007754"/>
    </source>
</evidence>
<feature type="active site" description="Proton donor" evidence="4">
    <location>
        <position position="322"/>
    </location>
</feature>
<dbReference type="SUPFAM" id="SSF51445">
    <property type="entry name" value="(Trans)glycosidases"/>
    <property type="match status" value="1"/>
</dbReference>
<dbReference type="PROSITE" id="PS50206">
    <property type="entry name" value="RHODANESE_3"/>
    <property type="match status" value="1"/>
</dbReference>
<feature type="active site" description="Nucleophile" evidence="4">
    <location>
        <position position="414"/>
    </location>
</feature>
<evidence type="ECO:0000256" key="4">
    <source>
        <dbReference type="PROSITE-ProRule" id="PRU01100"/>
    </source>
</evidence>
<feature type="domain" description="CBM6" evidence="6">
    <location>
        <begin position="32"/>
        <end position="150"/>
    </location>
</feature>
<evidence type="ECO:0000259" key="6">
    <source>
        <dbReference type="PROSITE" id="PS51175"/>
    </source>
</evidence>
<dbReference type="Gene3D" id="3.20.20.80">
    <property type="entry name" value="Glycosidases"/>
    <property type="match status" value="1"/>
</dbReference>
<protein>
    <submittedName>
        <fullName evidence="8">Glycosyl hydrolase</fullName>
    </submittedName>
</protein>
<name>A0AAX3N5K0_9BACL</name>
<feature type="domain" description="Rhodanese" evidence="5">
    <location>
        <begin position="324"/>
        <end position="339"/>
    </location>
</feature>
<dbReference type="InterPro" id="IPR022790">
    <property type="entry name" value="GH26_dom"/>
</dbReference>
<dbReference type="Pfam" id="PF02156">
    <property type="entry name" value="Glyco_hydro_26"/>
    <property type="match status" value="1"/>
</dbReference>
<dbReference type="PANTHER" id="PTHR40079">
    <property type="entry name" value="MANNAN ENDO-1,4-BETA-MANNOSIDASE E-RELATED"/>
    <property type="match status" value="1"/>
</dbReference>
<dbReference type="InterPro" id="IPR000805">
    <property type="entry name" value="Glyco_hydro_26"/>
</dbReference>
<dbReference type="GO" id="GO:0030246">
    <property type="term" value="F:carbohydrate binding"/>
    <property type="evidence" value="ECO:0007669"/>
    <property type="project" value="InterPro"/>
</dbReference>
<proteinExistence type="inferred from homology"/>
<evidence type="ECO:0000313" key="9">
    <source>
        <dbReference type="Proteomes" id="UP001220962"/>
    </source>
</evidence>
<dbReference type="RefSeq" id="WP_274359813.1">
    <property type="nucleotide sequence ID" value="NZ_CP118101.1"/>
</dbReference>
<keyword evidence="3 4" id="KW-0326">Glycosidase</keyword>
<dbReference type="SUPFAM" id="SSF49785">
    <property type="entry name" value="Galactose-binding domain-like"/>
    <property type="match status" value="1"/>
</dbReference>
<feature type="domain" description="GH26" evidence="7">
    <location>
        <begin position="171"/>
        <end position="466"/>
    </location>
</feature>
<dbReference type="InterPro" id="IPR017853">
    <property type="entry name" value="GH"/>
</dbReference>
<comment type="similarity">
    <text evidence="1 4">Belongs to the glycosyl hydrolase 26 family.</text>
</comment>
<dbReference type="GO" id="GO:0016985">
    <property type="term" value="F:mannan endo-1,4-beta-mannosidase activity"/>
    <property type="evidence" value="ECO:0007669"/>
    <property type="project" value="InterPro"/>
</dbReference>
<dbReference type="GO" id="GO:0006080">
    <property type="term" value="P:substituted mannan metabolic process"/>
    <property type="evidence" value="ECO:0007669"/>
    <property type="project" value="InterPro"/>
</dbReference>
<dbReference type="InterPro" id="IPR001763">
    <property type="entry name" value="Rhodanese-like_dom"/>
</dbReference>
<evidence type="ECO:0000313" key="8">
    <source>
        <dbReference type="EMBL" id="WDH84646.1"/>
    </source>
</evidence>
<dbReference type="PANTHER" id="PTHR40079:SF4">
    <property type="entry name" value="GH26 DOMAIN-CONTAINING PROTEIN-RELATED"/>
    <property type="match status" value="1"/>
</dbReference>